<dbReference type="Pfam" id="PF17806">
    <property type="entry name" value="SO_alpha_A3"/>
    <property type="match status" value="1"/>
</dbReference>
<dbReference type="RefSeq" id="WP_245780389.1">
    <property type="nucleotide sequence ID" value="NZ_FMJB01000046.1"/>
</dbReference>
<dbReference type="CDD" id="cd19946">
    <property type="entry name" value="GlpA-like_Fer2_BFD-like"/>
    <property type="match status" value="1"/>
</dbReference>
<dbReference type="GO" id="GO:0016491">
    <property type="term" value="F:oxidoreductase activity"/>
    <property type="evidence" value="ECO:0007669"/>
    <property type="project" value="UniProtKB-KW"/>
</dbReference>
<dbReference type="InterPro" id="IPR051691">
    <property type="entry name" value="Metab_Enz_Cyan_OpOx_G3PDH"/>
</dbReference>
<keyword evidence="1" id="KW-0560">Oxidoreductase</keyword>
<dbReference type="SUPFAM" id="SSF51905">
    <property type="entry name" value="FAD/NAD(P)-binding domain"/>
    <property type="match status" value="1"/>
</dbReference>
<evidence type="ECO:0000313" key="4">
    <source>
        <dbReference type="EMBL" id="SCM67524.1"/>
    </source>
</evidence>
<dbReference type="InterPro" id="IPR036188">
    <property type="entry name" value="FAD/NAD-bd_sf"/>
</dbReference>
<dbReference type="Gene3D" id="3.50.50.60">
    <property type="entry name" value="FAD/NAD(P)-binding domain"/>
    <property type="match status" value="2"/>
</dbReference>
<dbReference type="InterPro" id="IPR041117">
    <property type="entry name" value="SoxA_A3"/>
</dbReference>
<evidence type="ECO:0000259" key="3">
    <source>
        <dbReference type="Pfam" id="PF17806"/>
    </source>
</evidence>
<reference evidence="5" key="1">
    <citation type="submission" date="2016-09" db="EMBL/GenBank/DDBJ databases">
        <authorList>
            <person name="Wibberg D."/>
        </authorList>
    </citation>
    <scope>NUCLEOTIDE SEQUENCE [LARGE SCALE GENOMIC DNA]</scope>
</reference>
<dbReference type="Pfam" id="PF07992">
    <property type="entry name" value="Pyr_redox_2"/>
    <property type="match status" value="1"/>
</dbReference>
<dbReference type="PANTHER" id="PTHR42949">
    <property type="entry name" value="ANAEROBIC GLYCEROL-3-PHOSPHATE DEHYDROGENASE SUBUNIT B"/>
    <property type="match status" value="1"/>
</dbReference>
<dbReference type="EMBL" id="FMJB01000046">
    <property type="protein sequence ID" value="SCM67524.1"/>
    <property type="molecule type" value="Genomic_DNA"/>
</dbReference>
<dbReference type="InterPro" id="IPR041854">
    <property type="entry name" value="BFD-like_2Fe2S-bd_dom_sf"/>
</dbReference>
<proteinExistence type="predicted"/>
<evidence type="ECO:0000256" key="1">
    <source>
        <dbReference type="ARBA" id="ARBA00023002"/>
    </source>
</evidence>
<dbReference type="AlphaFoldDB" id="A0A1M4N0F7"/>
<dbReference type="InterPro" id="IPR017224">
    <property type="entry name" value="Opine_Oxase_asu/HCN_bsu"/>
</dbReference>
<dbReference type="PRINTS" id="PR00469">
    <property type="entry name" value="PNDRDTASEII"/>
</dbReference>
<dbReference type="Proteomes" id="UP000184085">
    <property type="component" value="Unassembled WGS sequence"/>
</dbReference>
<accession>A0A1M4N0F7</accession>
<dbReference type="PIRSF" id="PIRSF037495">
    <property type="entry name" value="Opine_OX_OoxA/HcnB"/>
    <property type="match status" value="1"/>
</dbReference>
<keyword evidence="5" id="KW-1185">Reference proteome</keyword>
<sequence>MTQHSPMEPTKVDVAVIGAGPAGMAAAVTASKAGLSVALLDEGQSLGGQIYRNIENGTPFRDGILGRDYVAGRTLAQSLRASDVTYLPRTTVWNISTDNMLDLSRDGSSSQLIADKIIVATGAVERPSPMPGWTLAGVTTVGALQILLKASGVVQEDAVLVGSGPLMWLVAAQMISAGTPPKAIVETTPKGRMAQAMPHILQALKGHRYLTKGLSMIRQVRGAGIPIYNAATNVRINGGEVAESVTFISKGKEHTIHSNHIALHQGVVPNQQVTRLLRCDHKWDASQHCFRPVLDGQGKTSVPDVYVAGDGAGIGGAKSAALMGRLVALAIAQEKGKALPERVDRLEAALASDGAVRPFLEAMYAPAPQFVKPAKETIVCRCEEVTAGAIQEAVDLGAPGPNQVKSFLRSGMGPCQGRVCGLVVASIIAERRKASMDETGYYRIRPPLKPIPLSELANFQPLEVAQK</sequence>
<feature type="domain" description="FAD/NAD(P)-binding" evidence="2">
    <location>
        <begin position="13"/>
        <end position="320"/>
    </location>
</feature>
<dbReference type="Gene3D" id="1.10.10.1100">
    <property type="entry name" value="BFD-like [2Fe-2S]-binding domain"/>
    <property type="match status" value="1"/>
</dbReference>
<protein>
    <submittedName>
        <fullName evidence="4">Putative Rieske (2Fe-2S)-binding protein</fullName>
    </submittedName>
</protein>
<dbReference type="PANTHER" id="PTHR42949:SF3">
    <property type="entry name" value="ANAEROBIC GLYCEROL-3-PHOSPHATE DEHYDROGENASE SUBUNIT B"/>
    <property type="match status" value="1"/>
</dbReference>
<feature type="domain" description="SoxA A3" evidence="3">
    <location>
        <begin position="377"/>
        <end position="457"/>
    </location>
</feature>
<evidence type="ECO:0000259" key="2">
    <source>
        <dbReference type="Pfam" id="PF07992"/>
    </source>
</evidence>
<dbReference type="InterPro" id="IPR023753">
    <property type="entry name" value="FAD/NAD-binding_dom"/>
</dbReference>
<name>A0A1M4N0F7_9RHOB</name>
<organism evidence="4 5">
    <name type="scientific">Donghicola eburneus</name>
    <dbReference type="NCBI Taxonomy" id="393278"/>
    <lineage>
        <taxon>Bacteria</taxon>
        <taxon>Pseudomonadati</taxon>
        <taxon>Pseudomonadota</taxon>
        <taxon>Alphaproteobacteria</taxon>
        <taxon>Rhodobacterales</taxon>
        <taxon>Roseobacteraceae</taxon>
        <taxon>Donghicola</taxon>
    </lineage>
</organism>
<dbReference type="PRINTS" id="PR00368">
    <property type="entry name" value="FADPNR"/>
</dbReference>
<gene>
    <name evidence="4" type="ORF">KARMA_1723</name>
</gene>
<evidence type="ECO:0000313" key="5">
    <source>
        <dbReference type="Proteomes" id="UP000184085"/>
    </source>
</evidence>